<gene>
    <name evidence="8" type="ORF">PGLA1383_LOCUS53577</name>
    <name evidence="9" type="ORF">PGLA2088_LOCUS22619</name>
</gene>
<keyword evidence="11" id="KW-1185">Reference proteome</keyword>
<feature type="transmembrane region" description="Helical" evidence="6">
    <location>
        <begin position="100"/>
        <end position="118"/>
    </location>
</feature>
<dbReference type="AlphaFoldDB" id="A0A813JSE9"/>
<dbReference type="OMA" id="WAIPTFA"/>
<dbReference type="InterPro" id="IPR051843">
    <property type="entry name" value="CPA1_transporter"/>
</dbReference>
<keyword evidence="3 6" id="KW-1133">Transmembrane helix</keyword>
<comment type="subcellular location">
    <subcellularLocation>
        <location evidence="1">Membrane</location>
        <topology evidence="1">Multi-pass membrane protein</topology>
    </subcellularLocation>
</comment>
<evidence type="ECO:0000256" key="4">
    <source>
        <dbReference type="ARBA" id="ARBA00023136"/>
    </source>
</evidence>
<comment type="caution">
    <text evidence="9">The sequence shown here is derived from an EMBL/GenBank/DDBJ whole genome shotgun (WGS) entry which is preliminary data.</text>
</comment>
<proteinExistence type="predicted"/>
<evidence type="ECO:0000313" key="9">
    <source>
        <dbReference type="EMBL" id="CAE8681809.1"/>
    </source>
</evidence>
<accession>A0A813JSE9</accession>
<dbReference type="GO" id="GO:0016020">
    <property type="term" value="C:membrane"/>
    <property type="evidence" value="ECO:0007669"/>
    <property type="project" value="UniProtKB-SubCell"/>
</dbReference>
<dbReference type="OrthoDB" id="448937at2759"/>
<evidence type="ECO:0000256" key="5">
    <source>
        <dbReference type="SAM" id="MobiDB-lite"/>
    </source>
</evidence>
<feature type="transmembrane region" description="Helical" evidence="6">
    <location>
        <begin position="442"/>
        <end position="464"/>
    </location>
</feature>
<evidence type="ECO:0000259" key="7">
    <source>
        <dbReference type="Pfam" id="PF00999"/>
    </source>
</evidence>
<evidence type="ECO:0000313" key="8">
    <source>
        <dbReference type="EMBL" id="CAE8638387.1"/>
    </source>
</evidence>
<organism evidence="9 10">
    <name type="scientific">Polarella glacialis</name>
    <name type="common">Dinoflagellate</name>
    <dbReference type="NCBI Taxonomy" id="89957"/>
    <lineage>
        <taxon>Eukaryota</taxon>
        <taxon>Sar</taxon>
        <taxon>Alveolata</taxon>
        <taxon>Dinophyceae</taxon>
        <taxon>Suessiales</taxon>
        <taxon>Suessiaceae</taxon>
        <taxon>Polarella</taxon>
    </lineage>
</organism>
<dbReference type="EMBL" id="CAJNNW010025995">
    <property type="protein sequence ID" value="CAE8681809.1"/>
    <property type="molecule type" value="Genomic_DNA"/>
</dbReference>
<keyword evidence="2 6" id="KW-0812">Transmembrane</keyword>
<evidence type="ECO:0000313" key="10">
    <source>
        <dbReference type="Proteomes" id="UP000626109"/>
    </source>
</evidence>
<dbReference type="GO" id="GO:0015297">
    <property type="term" value="F:antiporter activity"/>
    <property type="evidence" value="ECO:0007669"/>
    <property type="project" value="InterPro"/>
</dbReference>
<feature type="transmembrane region" description="Helical" evidence="6">
    <location>
        <begin position="130"/>
        <end position="153"/>
    </location>
</feature>
<feature type="transmembrane region" description="Helical" evidence="6">
    <location>
        <begin position="372"/>
        <end position="396"/>
    </location>
</feature>
<dbReference type="Proteomes" id="UP000626109">
    <property type="component" value="Unassembled WGS sequence"/>
</dbReference>
<protein>
    <recommendedName>
        <fullName evidence="7">Cation/H+ exchanger transmembrane domain-containing protein</fullName>
    </recommendedName>
</protein>
<name>A0A813JSE9_POLGL</name>
<evidence type="ECO:0000256" key="6">
    <source>
        <dbReference type="SAM" id="Phobius"/>
    </source>
</evidence>
<sequence>MPYTMAGIPKRALEPIRRTVLLALAFSSLYLVLGEDGAPGGPFFALLLIYVLSLAAGTVTSLVVKQLPPLLGMLIVGFALRNLPYIGARVGAQVDKSWSSAVRTLALVLILCRAGLAIDVEALRRLRFVVARLAVLPCLAEAALVGGLGAWLLDFPVAWAAMLGFLVAAISPAVVVPSLLSLQEQGYGASTGIPTMVVCAAPLDDVLAIAGFGISLGLAGMGGSERQQSGSVDWLVYARAPLELTLGVSAGGLAALILVLLTPKPSILKAEAADKDAQAEMTVDARAGRDQRLLLLLGLATTLAFGLKLAGFSGASALSILILAAGARRGWGPDATKAVSVVASECWTRLAQPLLFGLVGASVSVHSLDSTLVGLGLLLLLCGGAIRASAVALALAGTGLSGQEKLFTAVAWMPKATVQAALGGIALDEALTDREKEMGRQILAVAVLAILFTAPLGATLISVLGPRLLKREGSEPGAASGQVGASETRSLDAAAPVEAQRLGASSTERERKEDLESQPAAVSKGAGRAVIRRADSRLGCTSCRLL</sequence>
<feature type="transmembrane region" description="Helical" evidence="6">
    <location>
        <begin position="159"/>
        <end position="180"/>
    </location>
</feature>
<feature type="transmembrane region" description="Helical" evidence="6">
    <location>
        <begin position="294"/>
        <end position="327"/>
    </location>
</feature>
<feature type="transmembrane region" description="Helical" evidence="6">
    <location>
        <begin position="44"/>
        <end position="63"/>
    </location>
</feature>
<dbReference type="PANTHER" id="PTHR31102">
    <property type="match status" value="1"/>
</dbReference>
<dbReference type="InterPro" id="IPR006153">
    <property type="entry name" value="Cation/H_exchanger_TM"/>
</dbReference>
<dbReference type="EMBL" id="CAJNNV010031945">
    <property type="protein sequence ID" value="CAE8638387.1"/>
    <property type="molecule type" value="Genomic_DNA"/>
</dbReference>
<keyword evidence="4 6" id="KW-0472">Membrane</keyword>
<feature type="transmembrane region" description="Helical" evidence="6">
    <location>
        <begin position="240"/>
        <end position="261"/>
    </location>
</feature>
<evidence type="ECO:0000256" key="2">
    <source>
        <dbReference type="ARBA" id="ARBA00022692"/>
    </source>
</evidence>
<evidence type="ECO:0000256" key="1">
    <source>
        <dbReference type="ARBA" id="ARBA00004141"/>
    </source>
</evidence>
<evidence type="ECO:0000256" key="3">
    <source>
        <dbReference type="ARBA" id="ARBA00022989"/>
    </source>
</evidence>
<feature type="region of interest" description="Disordered" evidence="5">
    <location>
        <begin position="496"/>
        <end position="526"/>
    </location>
</feature>
<dbReference type="Pfam" id="PF00999">
    <property type="entry name" value="Na_H_Exchanger"/>
    <property type="match status" value="1"/>
</dbReference>
<dbReference type="GO" id="GO:1902600">
    <property type="term" value="P:proton transmembrane transport"/>
    <property type="evidence" value="ECO:0007669"/>
    <property type="project" value="InterPro"/>
</dbReference>
<evidence type="ECO:0000313" key="11">
    <source>
        <dbReference type="Proteomes" id="UP000654075"/>
    </source>
</evidence>
<feature type="domain" description="Cation/H+ exchanger transmembrane" evidence="7">
    <location>
        <begin position="54"/>
        <end position="461"/>
    </location>
</feature>
<dbReference type="PANTHER" id="PTHR31102:SF1">
    <property type="entry name" value="CATION_H+ EXCHANGER DOMAIN-CONTAINING PROTEIN"/>
    <property type="match status" value="1"/>
</dbReference>
<reference evidence="9" key="1">
    <citation type="submission" date="2021-02" db="EMBL/GenBank/DDBJ databases">
        <authorList>
            <person name="Dougan E. K."/>
            <person name="Rhodes N."/>
            <person name="Thang M."/>
            <person name="Chan C."/>
        </authorList>
    </citation>
    <scope>NUCLEOTIDE SEQUENCE</scope>
</reference>
<dbReference type="Proteomes" id="UP000654075">
    <property type="component" value="Unassembled WGS sequence"/>
</dbReference>
<feature type="transmembrane region" description="Helical" evidence="6">
    <location>
        <begin position="192"/>
        <end position="220"/>
    </location>
</feature>